<dbReference type="Pfam" id="PF00072">
    <property type="entry name" value="Response_reg"/>
    <property type="match status" value="1"/>
</dbReference>
<comment type="caution">
    <text evidence="1">Lacks conserved residue(s) required for the propagation of feature annotation.</text>
</comment>
<dbReference type="PANTHER" id="PTHR37299:SF1">
    <property type="entry name" value="STAGE 0 SPORULATION PROTEIN A HOMOLOG"/>
    <property type="match status" value="1"/>
</dbReference>
<evidence type="ECO:0000313" key="5">
    <source>
        <dbReference type="EMBL" id="QAZ68853.1"/>
    </source>
</evidence>
<dbReference type="Proteomes" id="UP000293296">
    <property type="component" value="Chromosome"/>
</dbReference>
<reference evidence="5 6" key="1">
    <citation type="submission" date="2018-02" db="EMBL/GenBank/DDBJ databases">
        <title>Genome sequence of Desulfovibrio carbinolicus DSM 3852.</title>
        <authorList>
            <person name="Wilbanks E."/>
            <person name="Skennerton C.T."/>
            <person name="Orphan V.J."/>
        </authorList>
    </citation>
    <scope>NUCLEOTIDE SEQUENCE [LARGE SCALE GENOMIC DNA]</scope>
    <source>
        <strain evidence="5 6">DSM 3852</strain>
    </source>
</reference>
<dbReference type="SMART" id="SM00448">
    <property type="entry name" value="REC"/>
    <property type="match status" value="1"/>
</dbReference>
<dbReference type="PROSITE" id="PS50930">
    <property type="entry name" value="HTH_LYTTR"/>
    <property type="match status" value="1"/>
</dbReference>
<dbReference type="EMBL" id="CP026538">
    <property type="protein sequence ID" value="QAZ68853.1"/>
    <property type="molecule type" value="Genomic_DNA"/>
</dbReference>
<dbReference type="RefSeq" id="WP_129354697.1">
    <property type="nucleotide sequence ID" value="NZ_CP026538.1"/>
</dbReference>
<dbReference type="Gene3D" id="2.40.50.1020">
    <property type="entry name" value="LytTr DNA-binding domain"/>
    <property type="match status" value="1"/>
</dbReference>
<feature type="region of interest" description="Disordered" evidence="2">
    <location>
        <begin position="133"/>
        <end position="158"/>
    </location>
</feature>
<dbReference type="OrthoDB" id="9781059at2"/>
<name>A0A4P6HNM8_9BACT</name>
<dbReference type="GO" id="GO:0003677">
    <property type="term" value="F:DNA binding"/>
    <property type="evidence" value="ECO:0007669"/>
    <property type="project" value="UniProtKB-KW"/>
</dbReference>
<dbReference type="InterPro" id="IPR007492">
    <property type="entry name" value="LytTR_DNA-bd_dom"/>
</dbReference>
<keyword evidence="6" id="KW-1185">Reference proteome</keyword>
<organism evidence="5 6">
    <name type="scientific">Solidesulfovibrio carbinolicus</name>
    <dbReference type="NCBI Taxonomy" id="296842"/>
    <lineage>
        <taxon>Bacteria</taxon>
        <taxon>Pseudomonadati</taxon>
        <taxon>Thermodesulfobacteriota</taxon>
        <taxon>Desulfovibrionia</taxon>
        <taxon>Desulfovibrionales</taxon>
        <taxon>Desulfovibrionaceae</taxon>
        <taxon>Solidesulfovibrio</taxon>
    </lineage>
</organism>
<gene>
    <name evidence="5" type="ORF">C3Y92_17090</name>
</gene>
<dbReference type="InterPro" id="IPR001789">
    <property type="entry name" value="Sig_transdc_resp-reg_receiver"/>
</dbReference>
<accession>A0A4P6HNM8</accession>
<keyword evidence="5" id="KW-0238">DNA-binding</keyword>
<dbReference type="Pfam" id="PF04397">
    <property type="entry name" value="LytTR"/>
    <property type="match status" value="1"/>
</dbReference>
<dbReference type="InterPro" id="IPR011006">
    <property type="entry name" value="CheY-like_superfamily"/>
</dbReference>
<evidence type="ECO:0000256" key="2">
    <source>
        <dbReference type="SAM" id="MobiDB-lite"/>
    </source>
</evidence>
<dbReference type="PROSITE" id="PS50110">
    <property type="entry name" value="RESPONSE_REGULATORY"/>
    <property type="match status" value="1"/>
</dbReference>
<evidence type="ECO:0000256" key="1">
    <source>
        <dbReference type="PROSITE-ProRule" id="PRU00169"/>
    </source>
</evidence>
<protein>
    <submittedName>
        <fullName evidence="5">DNA-binding response regulator</fullName>
    </submittedName>
</protein>
<feature type="compositionally biased region" description="Acidic residues" evidence="2">
    <location>
        <begin position="145"/>
        <end position="154"/>
    </location>
</feature>
<evidence type="ECO:0000313" key="6">
    <source>
        <dbReference type="Proteomes" id="UP000293296"/>
    </source>
</evidence>
<dbReference type="AlphaFoldDB" id="A0A4P6HNM8"/>
<dbReference type="PANTHER" id="PTHR37299">
    <property type="entry name" value="TRANSCRIPTIONAL REGULATOR-RELATED"/>
    <property type="match status" value="1"/>
</dbReference>
<dbReference type="GO" id="GO:0000156">
    <property type="term" value="F:phosphorelay response regulator activity"/>
    <property type="evidence" value="ECO:0007669"/>
    <property type="project" value="InterPro"/>
</dbReference>
<dbReference type="KEGG" id="dcb:C3Y92_17090"/>
<dbReference type="SMART" id="SM00850">
    <property type="entry name" value="LytTR"/>
    <property type="match status" value="1"/>
</dbReference>
<feature type="domain" description="HTH LytTR-type" evidence="4">
    <location>
        <begin position="191"/>
        <end position="297"/>
    </location>
</feature>
<evidence type="ECO:0000259" key="4">
    <source>
        <dbReference type="PROSITE" id="PS50930"/>
    </source>
</evidence>
<dbReference type="Gene3D" id="3.40.50.2300">
    <property type="match status" value="1"/>
</dbReference>
<proteinExistence type="predicted"/>
<feature type="domain" description="Response regulatory" evidence="3">
    <location>
        <begin position="5"/>
        <end position="120"/>
    </location>
</feature>
<dbReference type="SUPFAM" id="SSF52172">
    <property type="entry name" value="CheY-like"/>
    <property type="match status" value="1"/>
</dbReference>
<sequence>MDRIAALLVHPDPAVRTALRTELCRVDFIRVLGEAADAYEASELLRAIPYGLLFCGVDLGGEMGGFELAEALAAAKRQPGLVFIAADETRAFRAFELGAADYLLWPFTPQRFAQTLDRLARFRPAFREAPPPEWRAAAAPRPGQDDDGDDEAGGEETVRLPLEEDEEDRFLSALRQAWDPRHERAVDIEKLPITLDGRTILLPYTQILFIEAYEDYSFVHTASQKMLTSYRLKNLEERLRPHRFFRVHRKYLVNLDQVTEIATLPGGNFMLRTAGKTRIELPIGRRRIGELKQILGL</sequence>
<dbReference type="InterPro" id="IPR046947">
    <property type="entry name" value="LytR-like"/>
</dbReference>
<evidence type="ECO:0000259" key="3">
    <source>
        <dbReference type="PROSITE" id="PS50110"/>
    </source>
</evidence>